<dbReference type="GO" id="GO:0004733">
    <property type="term" value="F:pyridoxamine phosphate oxidase activity"/>
    <property type="evidence" value="ECO:0007669"/>
    <property type="project" value="UniProtKB-EC"/>
</dbReference>
<evidence type="ECO:0000259" key="1">
    <source>
        <dbReference type="Pfam" id="PF01243"/>
    </source>
</evidence>
<comment type="caution">
    <text evidence="2">The sequence shown here is derived from an EMBL/GenBank/DDBJ whole genome shotgun (WGS) entry which is preliminary data.</text>
</comment>
<sequence>MTTSGSESLGRRCDDLIEHARFMTLATCGPDGPWASTVNYVPMREPLRLLWYSLRDARHSRNIEADPVVSGSVFRTGVPNPLGLDGAQFTGTARAVDAGELVELADFYYRRNFADEQTRRKWRLPLAEFRGDGPRRFYVVTVTAWWLFDLDGWLADMNDRRVAVDLAALSGRRQEIRA</sequence>
<accession>A0ABU4U2X7</accession>
<keyword evidence="2" id="KW-0560">Oxidoreductase</keyword>
<dbReference type="EC" id="1.4.3.5" evidence="2"/>
<name>A0ABU4U2X7_9PSEU</name>
<proteinExistence type="predicted"/>
<reference evidence="2 3" key="1">
    <citation type="submission" date="2023-11" db="EMBL/GenBank/DDBJ databases">
        <title>Lentzea sokolovensis, sp. nov., Lentzea kristufkii, sp. nov., and Lentzea miocenensis, sp. nov., rare actinobacteria from Sokolov Coal Basin, Miocene lacustrine sediment, Czech Republic.</title>
        <authorList>
            <person name="Lara A."/>
            <person name="Kotroba L."/>
            <person name="Nouioui I."/>
            <person name="Neumann-Schaal M."/>
            <person name="Mast Y."/>
            <person name="Chronakova A."/>
        </authorList>
    </citation>
    <scope>NUCLEOTIDE SEQUENCE [LARGE SCALE GENOMIC DNA]</scope>
    <source>
        <strain evidence="2 3">BCCO 10_0798</strain>
    </source>
</reference>
<evidence type="ECO:0000313" key="3">
    <source>
        <dbReference type="Proteomes" id="UP001271792"/>
    </source>
</evidence>
<dbReference type="Proteomes" id="UP001271792">
    <property type="component" value="Unassembled WGS sequence"/>
</dbReference>
<organism evidence="2 3">
    <name type="scientific">Lentzea kristufekii</name>
    <dbReference type="NCBI Taxonomy" id="3095430"/>
    <lineage>
        <taxon>Bacteria</taxon>
        <taxon>Bacillati</taxon>
        <taxon>Actinomycetota</taxon>
        <taxon>Actinomycetes</taxon>
        <taxon>Pseudonocardiales</taxon>
        <taxon>Pseudonocardiaceae</taxon>
        <taxon>Lentzea</taxon>
    </lineage>
</organism>
<dbReference type="EMBL" id="JAXAVV010000020">
    <property type="protein sequence ID" value="MDX8054361.1"/>
    <property type="molecule type" value="Genomic_DNA"/>
</dbReference>
<dbReference type="Gene3D" id="2.30.110.10">
    <property type="entry name" value="Electron Transport, Fmn-binding Protein, Chain A"/>
    <property type="match status" value="1"/>
</dbReference>
<dbReference type="EC" id="1.-.-.-" evidence="2"/>
<feature type="domain" description="Pyridoxamine 5'-phosphate oxidase N-terminal" evidence="1">
    <location>
        <begin position="12"/>
        <end position="147"/>
    </location>
</feature>
<dbReference type="InterPro" id="IPR011576">
    <property type="entry name" value="Pyridox_Oxase_N"/>
</dbReference>
<protein>
    <submittedName>
        <fullName evidence="2">Pyridoxamine 5'-phosphate oxidase family protein</fullName>
        <ecNumber evidence="2">1.-.-.-</ecNumber>
        <ecNumber evidence="2">1.4.3.5</ecNumber>
    </submittedName>
</protein>
<dbReference type="SUPFAM" id="SSF50475">
    <property type="entry name" value="FMN-binding split barrel"/>
    <property type="match status" value="1"/>
</dbReference>
<dbReference type="Pfam" id="PF01243">
    <property type="entry name" value="PNPOx_N"/>
    <property type="match status" value="1"/>
</dbReference>
<dbReference type="InterPro" id="IPR012349">
    <property type="entry name" value="Split_barrel_FMN-bd"/>
</dbReference>
<keyword evidence="3" id="KW-1185">Reference proteome</keyword>
<gene>
    <name evidence="2" type="ORF">SK571_33745</name>
</gene>
<evidence type="ECO:0000313" key="2">
    <source>
        <dbReference type="EMBL" id="MDX8054361.1"/>
    </source>
</evidence>
<dbReference type="RefSeq" id="WP_319988153.1">
    <property type="nucleotide sequence ID" value="NZ_JAXAVV010000020.1"/>
</dbReference>